<accession>A0A0G3WI63</accession>
<dbReference type="InterPro" id="IPR051156">
    <property type="entry name" value="Mito/Outer_Membr_Metalloprot"/>
</dbReference>
<dbReference type="OrthoDB" id="9810445at2"/>
<feature type="region of interest" description="Disordered" evidence="9">
    <location>
        <begin position="178"/>
        <end position="197"/>
    </location>
</feature>
<feature type="compositionally biased region" description="Basic and acidic residues" evidence="9">
    <location>
        <begin position="188"/>
        <end position="197"/>
    </location>
</feature>
<keyword evidence="14" id="KW-1185">Reference proteome</keyword>
<comment type="subcellular location">
    <subcellularLocation>
        <location evidence="2">Secreted</location>
    </subcellularLocation>
</comment>
<evidence type="ECO:0000313" key="14">
    <source>
        <dbReference type="Proteomes" id="UP000035337"/>
    </source>
</evidence>
<dbReference type="GO" id="GO:0046872">
    <property type="term" value="F:metal ion binding"/>
    <property type="evidence" value="ECO:0007669"/>
    <property type="project" value="UniProtKB-KW"/>
</dbReference>
<keyword evidence="7" id="KW-0862">Zinc</keyword>
<keyword evidence="10" id="KW-0732">Signal</keyword>
<evidence type="ECO:0000313" key="13">
    <source>
        <dbReference type="EMBL" id="AKL97575.1"/>
    </source>
</evidence>
<dbReference type="EMBL" id="CP009498">
    <property type="protein sequence ID" value="AKL97575.1"/>
    <property type="molecule type" value="Genomic_DNA"/>
</dbReference>
<feature type="signal peptide" evidence="10">
    <location>
        <begin position="1"/>
        <end position="20"/>
    </location>
</feature>
<evidence type="ECO:0000256" key="5">
    <source>
        <dbReference type="ARBA" id="ARBA00022723"/>
    </source>
</evidence>
<feature type="domain" description="Pre-toxin TG" evidence="12">
    <location>
        <begin position="396"/>
        <end position="449"/>
    </location>
</feature>
<keyword evidence="5" id="KW-0479">Metal-binding</keyword>
<dbReference type="GO" id="GO:0005576">
    <property type="term" value="C:extracellular region"/>
    <property type="evidence" value="ECO:0007669"/>
    <property type="project" value="UniProtKB-SubCell"/>
</dbReference>
<evidence type="ECO:0008006" key="15">
    <source>
        <dbReference type="Google" id="ProtNLM"/>
    </source>
</evidence>
<dbReference type="GO" id="GO:0016020">
    <property type="term" value="C:membrane"/>
    <property type="evidence" value="ECO:0007669"/>
    <property type="project" value="TreeGrafter"/>
</dbReference>
<keyword evidence="3" id="KW-0964">Secreted</keyword>
<dbReference type="Pfam" id="PF14449">
    <property type="entry name" value="PT-TG"/>
    <property type="match status" value="1"/>
</dbReference>
<feature type="domain" description="Peptidase M48" evidence="11">
    <location>
        <begin position="74"/>
        <end position="254"/>
    </location>
</feature>
<protein>
    <recommendedName>
        <fullName evidence="15">Peptidase M48 domain-containing protein</fullName>
    </recommendedName>
</protein>
<dbReference type="Proteomes" id="UP000035337">
    <property type="component" value="Chromosome"/>
</dbReference>
<evidence type="ECO:0000259" key="12">
    <source>
        <dbReference type="Pfam" id="PF14449"/>
    </source>
</evidence>
<dbReference type="InterPro" id="IPR027797">
    <property type="entry name" value="PT-TG_dom"/>
</dbReference>
<proteinExistence type="predicted"/>
<dbReference type="Pfam" id="PF01435">
    <property type="entry name" value="Peptidase_M48"/>
    <property type="match status" value="1"/>
</dbReference>
<keyword evidence="6" id="KW-0378">Hydrolase</keyword>
<evidence type="ECO:0000256" key="1">
    <source>
        <dbReference type="ARBA" id="ARBA00001947"/>
    </source>
</evidence>
<dbReference type="GO" id="GO:0004222">
    <property type="term" value="F:metalloendopeptidase activity"/>
    <property type="evidence" value="ECO:0007669"/>
    <property type="project" value="InterPro"/>
</dbReference>
<evidence type="ECO:0000256" key="8">
    <source>
        <dbReference type="ARBA" id="ARBA00023049"/>
    </source>
</evidence>
<dbReference type="CDD" id="cd07324">
    <property type="entry name" value="M48C_Oma1-like"/>
    <property type="match status" value="1"/>
</dbReference>
<dbReference type="RefSeq" id="WP_052569764.1">
    <property type="nucleotide sequence ID" value="NZ_CP009498.1"/>
</dbReference>
<gene>
    <name evidence="13" type="ORF">Epro_0196</name>
</gene>
<dbReference type="PANTHER" id="PTHR22726">
    <property type="entry name" value="METALLOENDOPEPTIDASE OMA1"/>
    <property type="match status" value="1"/>
</dbReference>
<evidence type="ECO:0000256" key="9">
    <source>
        <dbReference type="SAM" id="MobiDB-lite"/>
    </source>
</evidence>
<evidence type="ECO:0000256" key="10">
    <source>
        <dbReference type="SAM" id="SignalP"/>
    </source>
</evidence>
<evidence type="ECO:0000256" key="3">
    <source>
        <dbReference type="ARBA" id="ARBA00022525"/>
    </source>
</evidence>
<dbReference type="GO" id="GO:0051603">
    <property type="term" value="P:proteolysis involved in protein catabolic process"/>
    <property type="evidence" value="ECO:0007669"/>
    <property type="project" value="TreeGrafter"/>
</dbReference>
<comment type="cofactor">
    <cofactor evidence="1">
        <name>Zn(2+)</name>
        <dbReference type="ChEBI" id="CHEBI:29105"/>
    </cofactor>
</comment>
<evidence type="ECO:0000256" key="6">
    <source>
        <dbReference type="ARBA" id="ARBA00022801"/>
    </source>
</evidence>
<evidence type="ECO:0000256" key="2">
    <source>
        <dbReference type="ARBA" id="ARBA00004613"/>
    </source>
</evidence>
<evidence type="ECO:0000256" key="7">
    <source>
        <dbReference type="ARBA" id="ARBA00022833"/>
    </source>
</evidence>
<organism evidence="13 14">
    <name type="scientific">Endomicrobium proavitum</name>
    <dbReference type="NCBI Taxonomy" id="1408281"/>
    <lineage>
        <taxon>Bacteria</taxon>
        <taxon>Pseudomonadati</taxon>
        <taxon>Elusimicrobiota</taxon>
        <taxon>Endomicrobiia</taxon>
        <taxon>Endomicrobiales</taxon>
        <taxon>Endomicrobiaceae</taxon>
        <taxon>Endomicrobium</taxon>
    </lineage>
</organism>
<dbReference type="KEGG" id="epo:Epro_0196"/>
<keyword evidence="4" id="KW-0645">Protease</keyword>
<evidence type="ECO:0000256" key="4">
    <source>
        <dbReference type="ARBA" id="ARBA00022670"/>
    </source>
</evidence>
<dbReference type="STRING" id="1408281.Epro_0196"/>
<dbReference type="AlphaFoldDB" id="A0A0G3WI63"/>
<keyword evidence="8" id="KW-0482">Metalloprotease</keyword>
<name>A0A0G3WI63_9BACT</name>
<reference evidence="13 14" key="1">
    <citation type="submission" date="2014-09" db="EMBL/GenBank/DDBJ databases">
        <title>Complete genome sequence of Endomicrobium proavitum.</title>
        <authorList>
            <person name="Zheng H."/>
        </authorList>
    </citation>
    <scope>NUCLEOTIDE SEQUENCE [LARGE SCALE GENOMIC DNA]</scope>
    <source>
        <strain evidence="13 14">Rsa215</strain>
    </source>
</reference>
<dbReference type="PANTHER" id="PTHR22726:SF1">
    <property type="entry name" value="METALLOENDOPEPTIDASE OMA1, MITOCHONDRIAL"/>
    <property type="match status" value="1"/>
</dbReference>
<dbReference type="InterPro" id="IPR001915">
    <property type="entry name" value="Peptidase_M48"/>
</dbReference>
<sequence>MKKLLSIVIMSVIILQSCTAVKEYTSYGIDKAATSAGIDSRATNAVKKAVTPEQKSWDYGDSFADMDIVYNASKSQKYLSDVFNKLQKQANVKDVSIYMLRTARVQALAAWGVQVKITRGMFNMINDEAELAGLMGHEIGHIALKHGETRKETRQIANKTNDVIDKVTDSSIHRSVLKKQQKTSFETGRSRKEEKDADKYGAELAAKAGYDPYALCDLFERLSQRVDLGLAYKIRKMEGSHPALDDRAQSLREYLQKKGYKQNQGKRNREQYVEGMSDLLSMHTGEGKEENKQIQKEVNEEGKKDLEKLEKIYKEVNSSKSISAKRFMEIMDEVSSLCQKYGISADDVFFDKSNKSSFMEESIVQDEPFWNIFASIKDAVSGKVGQILNTLGHVAIGAIPVVGDVVDLYELISGRDVFTGEKLTANERMLTALGILVGSGGQWRAFAKGLDGEISSLSVKEAKSSLNSAVGKVEKVSGRLGYDTTESVFDVAKSGGVHSGTYKQYVGKSNKELEKSIKSYEKLIEIHTKKISNPELFYPDFQLLDARQQYSLISKNWPQEIQLYKEQKEVIEGILKERGVL</sequence>
<feature type="chain" id="PRO_5005186171" description="Peptidase M48 domain-containing protein" evidence="10">
    <location>
        <begin position="21"/>
        <end position="581"/>
    </location>
</feature>
<dbReference type="PROSITE" id="PS51257">
    <property type="entry name" value="PROKAR_LIPOPROTEIN"/>
    <property type="match status" value="1"/>
</dbReference>
<evidence type="ECO:0000259" key="11">
    <source>
        <dbReference type="Pfam" id="PF01435"/>
    </source>
</evidence>
<dbReference type="Gene3D" id="3.30.2010.10">
    <property type="entry name" value="Metalloproteases ('zincins'), catalytic domain"/>
    <property type="match status" value="1"/>
</dbReference>